<accession>A0ABY2WUF1</accession>
<dbReference type="InterPro" id="IPR008991">
    <property type="entry name" value="Translation_prot_SH3-like_sf"/>
</dbReference>
<dbReference type="SUPFAM" id="SSF82679">
    <property type="entry name" value="N-utilization substance G protein NusG, N-terminal domain"/>
    <property type="match status" value="1"/>
</dbReference>
<proteinExistence type="predicted"/>
<keyword evidence="6" id="KW-1185">Reference proteome</keyword>
<dbReference type="SMART" id="SM00738">
    <property type="entry name" value="NGN"/>
    <property type="match status" value="1"/>
</dbReference>
<dbReference type="InterPro" id="IPR006645">
    <property type="entry name" value="NGN-like_dom"/>
</dbReference>
<evidence type="ECO:0000256" key="2">
    <source>
        <dbReference type="ARBA" id="ARBA00023015"/>
    </source>
</evidence>
<reference evidence="5 6" key="1">
    <citation type="submission" date="2019-05" db="EMBL/GenBank/DDBJ databases">
        <title>Ruegeria sp. nov., isolated from tidal flat.</title>
        <authorList>
            <person name="Kim W."/>
        </authorList>
    </citation>
    <scope>NUCLEOTIDE SEQUENCE [LARGE SCALE GENOMIC DNA]</scope>
    <source>
        <strain evidence="5 6">CAU 1488</strain>
    </source>
</reference>
<feature type="domain" description="NusG-like N-terminal" evidence="4">
    <location>
        <begin position="16"/>
        <end position="116"/>
    </location>
</feature>
<dbReference type="PANTHER" id="PTHR30265">
    <property type="entry name" value="RHO-INTERACTING TRANSCRIPTION TERMINATION FACTOR NUSG"/>
    <property type="match status" value="1"/>
</dbReference>
<dbReference type="Pfam" id="PF02357">
    <property type="entry name" value="NusG"/>
    <property type="match status" value="1"/>
</dbReference>
<dbReference type="RefSeq" id="WP_138844278.1">
    <property type="nucleotide sequence ID" value="NZ_VCPD01000006.1"/>
</dbReference>
<dbReference type="EMBL" id="VCPD01000006">
    <property type="protein sequence ID" value="TMV05645.1"/>
    <property type="molecule type" value="Genomic_DNA"/>
</dbReference>
<evidence type="ECO:0000259" key="4">
    <source>
        <dbReference type="SMART" id="SM00738"/>
    </source>
</evidence>
<dbReference type="SUPFAM" id="SSF50104">
    <property type="entry name" value="Translation proteins SH3-like domain"/>
    <property type="match status" value="1"/>
</dbReference>
<dbReference type="CDD" id="cd09892">
    <property type="entry name" value="NGN_SP_RfaH"/>
    <property type="match status" value="1"/>
</dbReference>
<evidence type="ECO:0000256" key="3">
    <source>
        <dbReference type="ARBA" id="ARBA00023163"/>
    </source>
</evidence>
<dbReference type="InterPro" id="IPR036735">
    <property type="entry name" value="NGN_dom_sf"/>
</dbReference>
<comment type="caution">
    <text evidence="5">The sequence shown here is derived from an EMBL/GenBank/DDBJ whole genome shotgun (WGS) entry which is preliminary data.</text>
</comment>
<dbReference type="PANTHER" id="PTHR30265:SF7">
    <property type="entry name" value="TRANSCRIPTION ANTITERMINATION PROTEIN RFAH"/>
    <property type="match status" value="1"/>
</dbReference>
<evidence type="ECO:0000313" key="5">
    <source>
        <dbReference type="EMBL" id="TMV05645.1"/>
    </source>
</evidence>
<name>A0ABY2WUF1_9RHOB</name>
<gene>
    <name evidence="5" type="ORF">FGK63_16520</name>
</gene>
<organism evidence="5 6">
    <name type="scientific">Ruegeria sediminis</name>
    <dbReference type="NCBI Taxonomy" id="2583820"/>
    <lineage>
        <taxon>Bacteria</taxon>
        <taxon>Pseudomonadati</taxon>
        <taxon>Pseudomonadota</taxon>
        <taxon>Alphaproteobacteria</taxon>
        <taxon>Rhodobacterales</taxon>
        <taxon>Roseobacteraceae</taxon>
        <taxon>Ruegeria</taxon>
    </lineage>
</organism>
<evidence type="ECO:0000313" key="6">
    <source>
        <dbReference type="Proteomes" id="UP001193035"/>
    </source>
</evidence>
<keyword evidence="2" id="KW-0805">Transcription regulation</keyword>
<evidence type="ECO:0000256" key="1">
    <source>
        <dbReference type="ARBA" id="ARBA00022814"/>
    </source>
</evidence>
<dbReference type="Gene3D" id="3.30.70.940">
    <property type="entry name" value="NusG, N-terminal domain"/>
    <property type="match status" value="1"/>
</dbReference>
<keyword evidence="3" id="KW-0804">Transcription</keyword>
<protein>
    <submittedName>
        <fullName evidence="5">Transcriptional activator RfaH</fullName>
    </submittedName>
</protein>
<keyword evidence="1" id="KW-0889">Transcription antitermination</keyword>
<sequence length="180" mass="20110">MNQVLSHRQFDDADTSKVWLLAQAKPNMLPRAQHNLENQGFRLFIPQIRETRRSGGRFSEKISPLFPGYVFVQADLSSGPWRKINSTYGVSRLVSFTRDRPAIVPADLITDLRSRFSAGMDTPPEDSLAAGSEVQIIHGPFAGFAAKVESVAANDRIWLLLDVLGRETRLSADKRSVMRA</sequence>
<dbReference type="InterPro" id="IPR043425">
    <property type="entry name" value="NusG-like"/>
</dbReference>
<dbReference type="Proteomes" id="UP001193035">
    <property type="component" value="Unassembled WGS sequence"/>
</dbReference>